<feature type="compositionally biased region" description="Polar residues" evidence="1">
    <location>
        <begin position="1"/>
        <end position="17"/>
    </location>
</feature>
<feature type="region of interest" description="Disordered" evidence="1">
    <location>
        <begin position="108"/>
        <end position="157"/>
    </location>
</feature>
<accession>A0A4Z2HKA4</accession>
<name>A0A4Z2HKA4_9TELE</name>
<proteinExistence type="predicted"/>
<evidence type="ECO:0000256" key="1">
    <source>
        <dbReference type="SAM" id="MobiDB-lite"/>
    </source>
</evidence>
<evidence type="ECO:0000313" key="3">
    <source>
        <dbReference type="Proteomes" id="UP000314294"/>
    </source>
</evidence>
<dbReference type="AlphaFoldDB" id="A0A4Z2HKA4"/>
<gene>
    <name evidence="2" type="ORF">EYF80_024008</name>
</gene>
<dbReference type="EMBL" id="SRLO01000230">
    <property type="protein sequence ID" value="TNN65715.1"/>
    <property type="molecule type" value="Genomic_DNA"/>
</dbReference>
<organism evidence="2 3">
    <name type="scientific">Liparis tanakae</name>
    <name type="common">Tanaka's snailfish</name>
    <dbReference type="NCBI Taxonomy" id="230148"/>
    <lineage>
        <taxon>Eukaryota</taxon>
        <taxon>Metazoa</taxon>
        <taxon>Chordata</taxon>
        <taxon>Craniata</taxon>
        <taxon>Vertebrata</taxon>
        <taxon>Euteleostomi</taxon>
        <taxon>Actinopterygii</taxon>
        <taxon>Neopterygii</taxon>
        <taxon>Teleostei</taxon>
        <taxon>Neoteleostei</taxon>
        <taxon>Acanthomorphata</taxon>
        <taxon>Eupercaria</taxon>
        <taxon>Perciformes</taxon>
        <taxon>Cottioidei</taxon>
        <taxon>Cottales</taxon>
        <taxon>Liparidae</taxon>
        <taxon>Liparis</taxon>
    </lineage>
</organism>
<evidence type="ECO:0000313" key="2">
    <source>
        <dbReference type="EMBL" id="TNN65715.1"/>
    </source>
</evidence>
<sequence length="271" mass="28612">MQSRSAVNRGTTSGALPSSTTPEPESTTRTGRTTVSTSVSEAVNLNTTPHSALKEHLWDLVSRGLPSWTYFTSSSRKLQSNTCRPPDPNSCKTTGLVLSMCNGGPTGGVSSPAGSLSVTNTERPRATSTPEFTSTRPPPRTDVAAASRSSSHPNKAAVTAAMLDRREVLEVAWDQGGAGGGEQGEGGGVGGVFSGSKQGTNWNRPGLQQRGVNVGCEEKLCSWLEEELILRVKGRRSGSVHGGLVANRVPTEVCTGLILSDFLQDPTRWYQ</sequence>
<comment type="caution">
    <text evidence="2">The sequence shown here is derived from an EMBL/GenBank/DDBJ whole genome shotgun (WGS) entry which is preliminary data.</text>
</comment>
<keyword evidence="3" id="KW-1185">Reference proteome</keyword>
<feature type="compositionally biased region" description="Low complexity" evidence="1">
    <location>
        <begin position="18"/>
        <end position="40"/>
    </location>
</feature>
<reference evidence="2 3" key="1">
    <citation type="submission" date="2019-03" db="EMBL/GenBank/DDBJ databases">
        <title>First draft genome of Liparis tanakae, snailfish: a comprehensive survey of snailfish specific genes.</title>
        <authorList>
            <person name="Kim W."/>
            <person name="Song I."/>
            <person name="Jeong J.-H."/>
            <person name="Kim D."/>
            <person name="Kim S."/>
            <person name="Ryu S."/>
            <person name="Song J.Y."/>
            <person name="Lee S.K."/>
        </authorList>
    </citation>
    <scope>NUCLEOTIDE SEQUENCE [LARGE SCALE GENOMIC DNA]</scope>
    <source>
        <tissue evidence="2">Muscle</tissue>
    </source>
</reference>
<feature type="region of interest" description="Disordered" evidence="1">
    <location>
        <begin position="1"/>
        <end position="47"/>
    </location>
</feature>
<dbReference type="Proteomes" id="UP000314294">
    <property type="component" value="Unassembled WGS sequence"/>
</dbReference>
<protein>
    <submittedName>
        <fullName evidence="2">Uncharacterized protein</fullName>
    </submittedName>
</protein>
<feature type="compositionally biased region" description="Polar residues" evidence="1">
    <location>
        <begin position="108"/>
        <end position="135"/>
    </location>
</feature>